<feature type="non-terminal residue" evidence="14">
    <location>
        <position position="1"/>
    </location>
</feature>
<dbReference type="Gene3D" id="1.10.8.430">
    <property type="entry name" value="Helical domain of apoptotic protease-activating factors"/>
    <property type="match status" value="1"/>
</dbReference>
<evidence type="ECO:0000256" key="4">
    <source>
        <dbReference type="ARBA" id="ARBA00022490"/>
    </source>
</evidence>
<dbReference type="InterPro" id="IPR036388">
    <property type="entry name" value="WH-like_DNA-bd_sf"/>
</dbReference>
<dbReference type="SUPFAM" id="SSF52540">
    <property type="entry name" value="P-loop containing nucleoside triphosphate hydrolases"/>
    <property type="match status" value="1"/>
</dbReference>
<keyword evidence="8" id="KW-0547">Nucleotide-binding</keyword>
<dbReference type="PRINTS" id="PR00364">
    <property type="entry name" value="DISEASERSIST"/>
</dbReference>
<feature type="domain" description="Disease resistance R13L4/SHOC-2-like LRR" evidence="13">
    <location>
        <begin position="446"/>
        <end position="671"/>
    </location>
</feature>
<dbReference type="InterPro" id="IPR055414">
    <property type="entry name" value="LRR_R13L4/SHOC2-like"/>
</dbReference>
<dbReference type="Proteomes" id="UP001190926">
    <property type="component" value="Unassembled WGS sequence"/>
</dbReference>
<evidence type="ECO:0000313" key="15">
    <source>
        <dbReference type="Proteomes" id="UP001190926"/>
    </source>
</evidence>
<protein>
    <recommendedName>
        <fullName evidence="16">NB-ARC domain-containing protein</fullName>
    </recommendedName>
</protein>
<evidence type="ECO:0000256" key="10">
    <source>
        <dbReference type="ARBA" id="ARBA00022840"/>
    </source>
</evidence>
<dbReference type="GO" id="GO:0009626">
    <property type="term" value="P:plant-type hypersensitive response"/>
    <property type="evidence" value="ECO:0007669"/>
    <property type="project" value="UniProtKB-KW"/>
</dbReference>
<evidence type="ECO:0000256" key="3">
    <source>
        <dbReference type="ARBA" id="ARBA00008894"/>
    </source>
</evidence>
<dbReference type="PANTHER" id="PTHR23155">
    <property type="entry name" value="DISEASE RESISTANCE PROTEIN RP"/>
    <property type="match status" value="1"/>
</dbReference>
<dbReference type="EMBL" id="SDAM02000109">
    <property type="protein sequence ID" value="KAH6829391.1"/>
    <property type="molecule type" value="Genomic_DNA"/>
</dbReference>
<evidence type="ECO:0008006" key="16">
    <source>
        <dbReference type="Google" id="ProtNLM"/>
    </source>
</evidence>
<keyword evidence="9" id="KW-0611">Plant defense</keyword>
<comment type="function">
    <text evidence="1">Confers resistance to late blight (Phytophthora infestans) races carrying the avirulence gene Avr1. Resistance proteins guard the plant against pathogens that contain an appropriate avirulence protein via an indirect interaction with this avirulence protein. That triggers a defense system including the hypersensitive response, which restricts the pathogen growth.</text>
</comment>
<dbReference type="Pfam" id="PF23598">
    <property type="entry name" value="LRR_14"/>
    <property type="match status" value="1"/>
</dbReference>
<dbReference type="InterPro" id="IPR032675">
    <property type="entry name" value="LRR_dom_sf"/>
</dbReference>
<accession>A0AAD4P7S2</accession>
<evidence type="ECO:0000259" key="12">
    <source>
        <dbReference type="Pfam" id="PF23559"/>
    </source>
</evidence>
<dbReference type="Gene3D" id="3.40.50.300">
    <property type="entry name" value="P-loop containing nucleotide triphosphate hydrolases"/>
    <property type="match status" value="1"/>
</dbReference>
<evidence type="ECO:0000259" key="13">
    <source>
        <dbReference type="Pfam" id="PF23598"/>
    </source>
</evidence>
<dbReference type="InterPro" id="IPR044974">
    <property type="entry name" value="Disease_R_plants"/>
</dbReference>
<dbReference type="InterPro" id="IPR027417">
    <property type="entry name" value="P-loop_NTPase"/>
</dbReference>
<gene>
    <name evidence="14" type="ORF">C2S53_016819</name>
</gene>
<organism evidence="14 15">
    <name type="scientific">Perilla frutescens var. hirtella</name>
    <name type="common">Perilla citriodora</name>
    <name type="synonym">Perilla setoyensis</name>
    <dbReference type="NCBI Taxonomy" id="608512"/>
    <lineage>
        <taxon>Eukaryota</taxon>
        <taxon>Viridiplantae</taxon>
        <taxon>Streptophyta</taxon>
        <taxon>Embryophyta</taxon>
        <taxon>Tracheophyta</taxon>
        <taxon>Spermatophyta</taxon>
        <taxon>Magnoliopsida</taxon>
        <taxon>eudicotyledons</taxon>
        <taxon>Gunneridae</taxon>
        <taxon>Pentapetalae</taxon>
        <taxon>asterids</taxon>
        <taxon>lamiids</taxon>
        <taxon>Lamiales</taxon>
        <taxon>Lamiaceae</taxon>
        <taxon>Nepetoideae</taxon>
        <taxon>Elsholtzieae</taxon>
        <taxon>Perilla</taxon>
    </lineage>
</organism>
<comment type="similarity">
    <text evidence="3">Belongs to the disease resistance NB-LRR family.</text>
</comment>
<dbReference type="InterPro" id="IPR042197">
    <property type="entry name" value="Apaf_helical"/>
</dbReference>
<keyword evidence="7" id="KW-0677">Repeat</keyword>
<keyword evidence="4" id="KW-0963">Cytoplasm</keyword>
<dbReference type="SUPFAM" id="SSF52058">
    <property type="entry name" value="L domain-like"/>
    <property type="match status" value="1"/>
</dbReference>
<evidence type="ECO:0000256" key="7">
    <source>
        <dbReference type="ARBA" id="ARBA00022737"/>
    </source>
</evidence>
<keyword evidence="6" id="KW-0381">Hypersensitive response</keyword>
<comment type="caution">
    <text evidence="14">The sequence shown here is derived from an EMBL/GenBank/DDBJ whole genome shotgun (WGS) entry which is preliminary data.</text>
</comment>
<dbReference type="InterPro" id="IPR002182">
    <property type="entry name" value="NB-ARC"/>
</dbReference>
<dbReference type="Gene3D" id="3.80.10.10">
    <property type="entry name" value="Ribonuclease Inhibitor"/>
    <property type="match status" value="1"/>
</dbReference>
<feature type="domain" description="NB-ARC" evidence="11">
    <location>
        <begin position="36"/>
        <end position="191"/>
    </location>
</feature>
<name>A0AAD4P7S2_PERFH</name>
<reference evidence="14 15" key="1">
    <citation type="journal article" date="2021" name="Nat. Commun.">
        <title>Incipient diploidization of the medicinal plant Perilla within 10,000 years.</title>
        <authorList>
            <person name="Zhang Y."/>
            <person name="Shen Q."/>
            <person name="Leng L."/>
            <person name="Zhang D."/>
            <person name="Chen S."/>
            <person name="Shi Y."/>
            <person name="Ning Z."/>
            <person name="Chen S."/>
        </authorList>
    </citation>
    <scope>NUCLEOTIDE SEQUENCE [LARGE SCALE GENOMIC DNA]</scope>
    <source>
        <strain evidence="15">cv. PC099</strain>
    </source>
</reference>
<evidence type="ECO:0000256" key="2">
    <source>
        <dbReference type="ARBA" id="ARBA00004496"/>
    </source>
</evidence>
<dbReference type="Gene3D" id="1.10.10.10">
    <property type="entry name" value="Winged helix-like DNA-binding domain superfamily/Winged helix DNA-binding domain"/>
    <property type="match status" value="1"/>
</dbReference>
<evidence type="ECO:0000256" key="1">
    <source>
        <dbReference type="ARBA" id="ARBA00002074"/>
    </source>
</evidence>
<evidence type="ECO:0000256" key="9">
    <source>
        <dbReference type="ARBA" id="ARBA00022821"/>
    </source>
</evidence>
<feature type="domain" description="Disease resistance protein winged helix" evidence="12">
    <location>
        <begin position="277"/>
        <end position="348"/>
    </location>
</feature>
<evidence type="ECO:0000259" key="11">
    <source>
        <dbReference type="Pfam" id="PF00931"/>
    </source>
</evidence>
<dbReference type="AlphaFoldDB" id="A0AAD4P7S2"/>
<proteinExistence type="inferred from homology"/>
<keyword evidence="15" id="KW-1185">Reference proteome</keyword>
<comment type="subcellular location">
    <subcellularLocation>
        <location evidence="2">Cytoplasm</location>
    </subcellularLocation>
</comment>
<dbReference type="Pfam" id="PF23559">
    <property type="entry name" value="WHD_DRP"/>
    <property type="match status" value="1"/>
</dbReference>
<dbReference type="GO" id="GO:0043531">
    <property type="term" value="F:ADP binding"/>
    <property type="evidence" value="ECO:0007669"/>
    <property type="project" value="InterPro"/>
</dbReference>
<evidence type="ECO:0000256" key="8">
    <source>
        <dbReference type="ARBA" id="ARBA00022741"/>
    </source>
</evidence>
<feature type="non-terminal residue" evidence="14">
    <location>
        <position position="752"/>
    </location>
</feature>
<dbReference type="Pfam" id="PF00931">
    <property type="entry name" value="NB-ARC"/>
    <property type="match status" value="1"/>
</dbReference>
<keyword evidence="10" id="KW-0067">ATP-binding</keyword>
<keyword evidence="5" id="KW-0433">Leucine-rich repeat</keyword>
<dbReference type="InterPro" id="IPR058922">
    <property type="entry name" value="WHD_DRP"/>
</dbReference>
<evidence type="ECO:0000256" key="5">
    <source>
        <dbReference type="ARBA" id="ARBA00022614"/>
    </source>
</evidence>
<evidence type="ECO:0000256" key="6">
    <source>
        <dbReference type="ARBA" id="ARBA00022667"/>
    </source>
</evidence>
<sequence>AIQVQEYLLPGDKLLLDFSILFNRVKEYLYPDRLFPKMGIMTLHGMAGIGKTTLMKKLFDDPSILWRFDCCAWVNVGSKYQSQQILVDVLAQIYHYIDRDAIDAEDGKLAADLCGQLSYKKCLIILDDLWSQEPVHYLKRFLPADIKGELMVTTRLMTKVAFFGPCDRMMKMQLLNKDESWDLLREKVFGKMSCSFQLEIVGKKIADNCEGLPLLILAVADHLSKSEITLEYWKEVANHNETHVVMVNARNELSKALLPSYENLPQHLKACFLYMGVFPFNCKISTSKLTKLWSIEGFLEPNPSQTVEDCAARYLKDLVQENVVMDRQKSSDLINNKRYGLHSVFWNLSCNEAMKSNFFHNLNTYIDHSSMGSSTSIQNPHHRLCIRKSILLGFKQVYDAVGSYSTWRALLCTGAPHQYPVPLYIGSKLLKVLDALSVRLYEFPIEVVELIHLRYLALTCNGTLPSSISKLRKNLQFFIVRQHLSIKSSGNSSYLLPKEIWDMKALEHLQISGSKLPNPPPNSGACLPNLGSLLDVSVQSCTKRVLKRIPNLKKLGIQIELAPNDDNENSKNPFGCLNRISRLRKLESLKCVVVNPELMSDVVAPPAPRSMFPSGLKKLSLSGLGYPWEYMSIIGKLRNLQVLKLRCYAFEGPAWEIDSTSFSQLKFLSIEDTDLVRWDIRMPNEVCSLKHISINNCYNLEQLPSYLSVSVEKIEVVESHPLAEDWAKEMKYKNWETLRLKILEILIHSSWN</sequence>
<dbReference type="GO" id="GO:0005737">
    <property type="term" value="C:cytoplasm"/>
    <property type="evidence" value="ECO:0007669"/>
    <property type="project" value="UniProtKB-SubCell"/>
</dbReference>
<evidence type="ECO:0000313" key="14">
    <source>
        <dbReference type="EMBL" id="KAH6829391.1"/>
    </source>
</evidence>
<dbReference type="PANTHER" id="PTHR23155:SF1152">
    <property type="entry name" value="AAA+ ATPASE DOMAIN-CONTAINING PROTEIN"/>
    <property type="match status" value="1"/>
</dbReference>